<evidence type="ECO:0000256" key="16">
    <source>
        <dbReference type="HAMAP-Rule" id="MF_00913"/>
    </source>
</evidence>
<evidence type="ECO:0000256" key="3">
    <source>
        <dbReference type="ARBA" id="ARBA00022475"/>
    </source>
</evidence>
<keyword evidence="3 16" id="KW-1003">Cell membrane</keyword>
<gene>
    <name evidence="16" type="primary">ftsW</name>
    <name evidence="17" type="ORF">J2T60_000070</name>
</gene>
<evidence type="ECO:0000256" key="2">
    <source>
        <dbReference type="ARBA" id="ARBA00004752"/>
    </source>
</evidence>
<accession>A0ABT1G478</accession>
<name>A0ABT1G478_9GAMM</name>
<feature type="transmembrane region" description="Helical" evidence="16">
    <location>
        <begin position="316"/>
        <end position="334"/>
    </location>
</feature>
<keyword evidence="11 16" id="KW-0472">Membrane</keyword>
<protein>
    <recommendedName>
        <fullName evidence="16">Probable peptidoglycan glycosyltransferase FtsW</fullName>
        <shortName evidence="16">PGT</shortName>
        <ecNumber evidence="16">2.4.99.28</ecNumber>
    </recommendedName>
    <alternativeName>
        <fullName evidence="16">Cell division protein FtsW</fullName>
    </alternativeName>
    <alternativeName>
        <fullName evidence="16">Cell wall polymerase</fullName>
    </alternativeName>
    <alternativeName>
        <fullName evidence="16">Peptidoglycan polymerase</fullName>
        <shortName evidence="16">PG polymerase</shortName>
    </alternativeName>
</protein>
<keyword evidence="16" id="KW-0997">Cell inner membrane</keyword>
<feature type="transmembrane region" description="Helical" evidence="16">
    <location>
        <begin position="20"/>
        <end position="44"/>
    </location>
</feature>
<comment type="function">
    <text evidence="16">Peptidoglycan polymerase that is essential for cell division.</text>
</comment>
<dbReference type="PANTHER" id="PTHR30474:SF2">
    <property type="entry name" value="PEPTIDOGLYCAN GLYCOSYLTRANSFERASE FTSW-RELATED"/>
    <property type="match status" value="1"/>
</dbReference>
<feature type="transmembrane region" description="Helical" evidence="16">
    <location>
        <begin position="56"/>
        <end position="74"/>
    </location>
</feature>
<evidence type="ECO:0000256" key="6">
    <source>
        <dbReference type="ARBA" id="ARBA00022679"/>
    </source>
</evidence>
<evidence type="ECO:0000256" key="14">
    <source>
        <dbReference type="ARBA" id="ARBA00038053"/>
    </source>
</evidence>
<reference evidence="17 18" key="1">
    <citation type="submission" date="2022-03" db="EMBL/GenBank/DDBJ databases">
        <title>Genomic Encyclopedia of Type Strains, Phase III (KMG-III): the genomes of soil and plant-associated and newly described type strains.</title>
        <authorList>
            <person name="Whitman W."/>
        </authorList>
    </citation>
    <scope>NUCLEOTIDE SEQUENCE [LARGE SCALE GENOMIC DNA]</scope>
    <source>
        <strain evidence="17 18">BSker1</strain>
    </source>
</reference>
<evidence type="ECO:0000256" key="15">
    <source>
        <dbReference type="ARBA" id="ARBA00049902"/>
    </source>
</evidence>
<comment type="catalytic activity">
    <reaction evidence="15 16">
        <text>[GlcNAc-(1-&gt;4)-Mur2Ac(oyl-L-Ala-gamma-D-Glu-L-Lys-D-Ala-D-Ala)](n)-di-trans,octa-cis-undecaprenyl diphosphate + beta-D-GlcNAc-(1-&gt;4)-Mur2Ac(oyl-L-Ala-gamma-D-Glu-L-Lys-D-Ala-D-Ala)-di-trans,octa-cis-undecaprenyl diphosphate = [GlcNAc-(1-&gt;4)-Mur2Ac(oyl-L-Ala-gamma-D-Glu-L-Lys-D-Ala-D-Ala)](n+1)-di-trans,octa-cis-undecaprenyl diphosphate + di-trans,octa-cis-undecaprenyl diphosphate + H(+)</text>
        <dbReference type="Rhea" id="RHEA:23708"/>
        <dbReference type="Rhea" id="RHEA-COMP:9602"/>
        <dbReference type="Rhea" id="RHEA-COMP:9603"/>
        <dbReference type="ChEBI" id="CHEBI:15378"/>
        <dbReference type="ChEBI" id="CHEBI:58405"/>
        <dbReference type="ChEBI" id="CHEBI:60033"/>
        <dbReference type="ChEBI" id="CHEBI:78435"/>
        <dbReference type="EC" id="2.4.99.28"/>
    </reaction>
</comment>
<keyword evidence="6 16" id="KW-0808">Transferase</keyword>
<evidence type="ECO:0000256" key="11">
    <source>
        <dbReference type="ARBA" id="ARBA00023136"/>
    </source>
</evidence>
<organism evidence="17 18">
    <name type="scientific">Natronospira proteinivora</name>
    <dbReference type="NCBI Taxonomy" id="1807133"/>
    <lineage>
        <taxon>Bacteria</taxon>
        <taxon>Pseudomonadati</taxon>
        <taxon>Pseudomonadota</taxon>
        <taxon>Gammaproteobacteria</taxon>
        <taxon>Natronospirales</taxon>
        <taxon>Natronospiraceae</taxon>
        <taxon>Natronospira</taxon>
    </lineage>
</organism>
<evidence type="ECO:0000256" key="9">
    <source>
        <dbReference type="ARBA" id="ARBA00022984"/>
    </source>
</evidence>
<keyword evidence="5 16" id="KW-0328">Glycosyltransferase</keyword>
<sequence length="389" mass="42245">MSTTMIDTRWWHRFGQGLDIPLLAVTGALILFGLVAVTTASISIADRNLGEPFHYLQRQSLFLAIALMGAFVLYQIPTQLWARSGPALLLAAFALLLLVLIPGLGKEVNGAVRWIVVGPFHLQVSEPARLLLILYVAGYMVRRREELAARFSGFLKPVLLAGLAAFLLLLQPDFGAAIVLLATLLAMLFLGGVRVRDFSLLGGVGVMTMAGLAFSSPYRVERMTTFLNPWADPFNSGFQLTQSLIAIGRGEWLGVGLGGSVQKLFYLPESHTDFIFAVLFEELGLLGALLLIGLFSFLIWRCFLIGSRAWAAGHQFGAYLAWGVAVWLGAQTAINLGVNMGMLPTKGLTLPLISYGGSSLLVTIAAITLVLRVCRETTPISNRRREVSP</sequence>
<dbReference type="InterPro" id="IPR018365">
    <property type="entry name" value="Cell_cycle_FtsW-rel_CS"/>
</dbReference>
<feature type="transmembrane region" description="Helical" evidence="16">
    <location>
        <begin position="124"/>
        <end position="141"/>
    </location>
</feature>
<evidence type="ECO:0000256" key="8">
    <source>
        <dbReference type="ARBA" id="ARBA00022960"/>
    </source>
</evidence>
<comment type="subcellular location">
    <subcellularLocation>
        <location evidence="16">Cell inner membrane</location>
        <topology evidence="16">Multi-pass membrane protein</topology>
    </subcellularLocation>
    <subcellularLocation>
        <location evidence="1">Cell membrane</location>
        <topology evidence="1">Multi-pass membrane protein</topology>
    </subcellularLocation>
    <text evidence="16">Localizes to the division septum.</text>
</comment>
<dbReference type="InterPro" id="IPR001182">
    <property type="entry name" value="FtsW/RodA"/>
</dbReference>
<feature type="transmembrane region" description="Helical" evidence="16">
    <location>
        <begin position="200"/>
        <end position="220"/>
    </location>
</feature>
<evidence type="ECO:0000313" key="17">
    <source>
        <dbReference type="EMBL" id="MCP1726105.1"/>
    </source>
</evidence>
<comment type="similarity">
    <text evidence="14 16">Belongs to the SEDS family. FtsW subfamily.</text>
</comment>
<keyword evidence="10 16" id="KW-1133">Transmembrane helix</keyword>
<dbReference type="RefSeq" id="WP_253443847.1">
    <property type="nucleotide sequence ID" value="NZ_JALJYF010000001.1"/>
</dbReference>
<evidence type="ECO:0000256" key="7">
    <source>
        <dbReference type="ARBA" id="ARBA00022692"/>
    </source>
</evidence>
<feature type="transmembrane region" description="Helical" evidence="16">
    <location>
        <begin position="176"/>
        <end position="193"/>
    </location>
</feature>
<dbReference type="Proteomes" id="UP001523550">
    <property type="component" value="Unassembled WGS sequence"/>
</dbReference>
<feature type="transmembrane region" description="Helical" evidence="16">
    <location>
        <begin position="283"/>
        <end position="304"/>
    </location>
</feature>
<keyword evidence="18" id="KW-1185">Reference proteome</keyword>
<keyword evidence="9 16" id="KW-0573">Peptidoglycan synthesis</keyword>
<dbReference type="GO" id="GO:0051301">
    <property type="term" value="P:cell division"/>
    <property type="evidence" value="ECO:0007669"/>
    <property type="project" value="UniProtKB-KW"/>
</dbReference>
<feature type="transmembrane region" description="Helical" evidence="16">
    <location>
        <begin position="354"/>
        <end position="374"/>
    </location>
</feature>
<evidence type="ECO:0000256" key="10">
    <source>
        <dbReference type="ARBA" id="ARBA00022989"/>
    </source>
</evidence>
<evidence type="ECO:0000256" key="12">
    <source>
        <dbReference type="ARBA" id="ARBA00023306"/>
    </source>
</evidence>
<keyword evidence="4 16" id="KW-0132">Cell division</keyword>
<feature type="transmembrane region" description="Helical" evidence="16">
    <location>
        <begin position="153"/>
        <end position="170"/>
    </location>
</feature>
<keyword evidence="12 16" id="KW-0131">Cell cycle</keyword>
<dbReference type="NCBIfam" id="TIGR02614">
    <property type="entry name" value="ftsW"/>
    <property type="match status" value="1"/>
</dbReference>
<dbReference type="PROSITE" id="PS00428">
    <property type="entry name" value="FTSW_RODA_SPOVE"/>
    <property type="match status" value="1"/>
</dbReference>
<evidence type="ECO:0000256" key="5">
    <source>
        <dbReference type="ARBA" id="ARBA00022676"/>
    </source>
</evidence>
<dbReference type="HAMAP" id="MF_00913">
    <property type="entry name" value="PGT_FtsW_proteobact"/>
    <property type="match status" value="1"/>
</dbReference>
<feature type="transmembrane region" description="Helical" evidence="16">
    <location>
        <begin position="86"/>
        <end position="104"/>
    </location>
</feature>
<keyword evidence="7 16" id="KW-0812">Transmembrane</keyword>
<dbReference type="PANTHER" id="PTHR30474">
    <property type="entry name" value="CELL CYCLE PROTEIN"/>
    <property type="match status" value="1"/>
</dbReference>
<dbReference type="InterPro" id="IPR013437">
    <property type="entry name" value="FtsW"/>
</dbReference>
<proteinExistence type="inferred from homology"/>
<comment type="caution">
    <text evidence="17">The sequence shown here is derived from an EMBL/GenBank/DDBJ whole genome shotgun (WGS) entry which is preliminary data.</text>
</comment>
<comment type="pathway">
    <text evidence="2 16">Cell wall biogenesis; peptidoglycan biosynthesis.</text>
</comment>
<evidence type="ECO:0000313" key="18">
    <source>
        <dbReference type="Proteomes" id="UP001523550"/>
    </source>
</evidence>
<dbReference type="Pfam" id="PF01098">
    <property type="entry name" value="FTSW_RODA_SPOVE"/>
    <property type="match status" value="1"/>
</dbReference>
<dbReference type="EC" id="2.4.99.28" evidence="16"/>
<keyword evidence="8 16" id="KW-0133">Cell shape</keyword>
<evidence type="ECO:0000256" key="4">
    <source>
        <dbReference type="ARBA" id="ARBA00022618"/>
    </source>
</evidence>
<keyword evidence="13 16" id="KW-0961">Cell wall biogenesis/degradation</keyword>
<evidence type="ECO:0000256" key="1">
    <source>
        <dbReference type="ARBA" id="ARBA00004651"/>
    </source>
</evidence>
<dbReference type="EMBL" id="JALJYF010000001">
    <property type="protein sequence ID" value="MCP1726105.1"/>
    <property type="molecule type" value="Genomic_DNA"/>
</dbReference>
<evidence type="ECO:0000256" key="13">
    <source>
        <dbReference type="ARBA" id="ARBA00023316"/>
    </source>
</evidence>